<gene>
    <name evidence="4" type="ORF">Afil01_20630</name>
</gene>
<comment type="subunit">
    <text evidence="3">Heptamer of 7 subunits arranged in a ring.</text>
</comment>
<evidence type="ECO:0000256" key="1">
    <source>
        <dbReference type="ARBA" id="ARBA00006975"/>
    </source>
</evidence>
<dbReference type="InterPro" id="IPR011032">
    <property type="entry name" value="GroES-like_sf"/>
</dbReference>
<proteinExistence type="inferred from homology"/>
<dbReference type="SMART" id="SM00883">
    <property type="entry name" value="Cpn10"/>
    <property type="match status" value="1"/>
</dbReference>
<reference evidence="4" key="1">
    <citation type="submission" date="2023-03" db="EMBL/GenBank/DDBJ databases">
        <title>Actinorhabdospora filicis NBRC 111898.</title>
        <authorList>
            <person name="Ichikawa N."/>
            <person name="Sato H."/>
            <person name="Tonouchi N."/>
        </authorList>
    </citation>
    <scope>NUCLEOTIDE SEQUENCE</scope>
    <source>
        <strain evidence="4">NBRC 111898</strain>
    </source>
</reference>
<dbReference type="GO" id="GO:0044183">
    <property type="term" value="F:protein folding chaperone"/>
    <property type="evidence" value="ECO:0007669"/>
    <property type="project" value="InterPro"/>
</dbReference>
<keyword evidence="5" id="KW-1185">Reference proteome</keyword>
<comment type="caution">
    <text evidence="4">The sequence shown here is derived from an EMBL/GenBank/DDBJ whole genome shotgun (WGS) entry which is preliminary data.</text>
</comment>
<name>A0A9W6W986_9ACTN</name>
<comment type="similarity">
    <text evidence="1 3">Belongs to the GroES chaperonin family.</text>
</comment>
<sequence>MTVAPGAPNRPVRFTLVTSASLDPESGLPIRLLHDRILVRPDVSEGERRSAAGIVIPATASVGHRLAWAQTVAIGPLVRAVQINDRVLFDPDERSEVELHGSEYVLLRERDVHAVAAPRVEPDATGLYL</sequence>
<dbReference type="InterPro" id="IPR037124">
    <property type="entry name" value="Chaperonin_GroES_sf"/>
</dbReference>
<dbReference type="Gene3D" id="2.30.33.40">
    <property type="entry name" value="GroES chaperonin"/>
    <property type="match status" value="1"/>
</dbReference>
<dbReference type="SUPFAM" id="SSF50129">
    <property type="entry name" value="GroES-like"/>
    <property type="match status" value="1"/>
</dbReference>
<dbReference type="Proteomes" id="UP001165079">
    <property type="component" value="Unassembled WGS sequence"/>
</dbReference>
<comment type="function">
    <text evidence="3">Together with the chaperonin GroEL, plays an essential role in assisting protein folding. The GroEL-GroES system forms a nano-cage that allows encapsulation of the non-native substrate proteins and provides a physical environment optimized to promote and accelerate protein folding. GroES binds to the apical surface of the GroEL ring, thereby capping the opening of the GroEL channel.</text>
</comment>
<keyword evidence="2 3" id="KW-0143">Chaperone</keyword>
<dbReference type="AlphaFoldDB" id="A0A9W6W986"/>
<evidence type="ECO:0000313" key="5">
    <source>
        <dbReference type="Proteomes" id="UP001165079"/>
    </source>
</evidence>
<dbReference type="EMBL" id="BSTX01000001">
    <property type="protein sequence ID" value="GLZ77256.1"/>
    <property type="molecule type" value="Genomic_DNA"/>
</dbReference>
<protein>
    <recommendedName>
        <fullName evidence="3">10 kDa chaperonin</fullName>
    </recommendedName>
</protein>
<dbReference type="CDD" id="cd00320">
    <property type="entry name" value="cpn10"/>
    <property type="match status" value="1"/>
</dbReference>
<evidence type="ECO:0000256" key="3">
    <source>
        <dbReference type="RuleBase" id="RU000535"/>
    </source>
</evidence>
<evidence type="ECO:0000256" key="2">
    <source>
        <dbReference type="ARBA" id="ARBA00023186"/>
    </source>
</evidence>
<evidence type="ECO:0000313" key="4">
    <source>
        <dbReference type="EMBL" id="GLZ77256.1"/>
    </source>
</evidence>
<accession>A0A9W6W986</accession>
<dbReference type="GO" id="GO:0005524">
    <property type="term" value="F:ATP binding"/>
    <property type="evidence" value="ECO:0007669"/>
    <property type="project" value="InterPro"/>
</dbReference>
<dbReference type="Pfam" id="PF00166">
    <property type="entry name" value="Cpn10"/>
    <property type="match status" value="1"/>
</dbReference>
<dbReference type="PRINTS" id="PR00297">
    <property type="entry name" value="CHAPERONIN10"/>
</dbReference>
<organism evidence="4 5">
    <name type="scientific">Actinorhabdospora filicis</name>
    <dbReference type="NCBI Taxonomy" id="1785913"/>
    <lineage>
        <taxon>Bacteria</taxon>
        <taxon>Bacillati</taxon>
        <taxon>Actinomycetota</taxon>
        <taxon>Actinomycetes</taxon>
        <taxon>Micromonosporales</taxon>
        <taxon>Micromonosporaceae</taxon>
        <taxon>Actinorhabdospora</taxon>
    </lineage>
</organism>
<dbReference type="InterPro" id="IPR020818">
    <property type="entry name" value="Chaperonin_GroES"/>
</dbReference>